<accession>A0A2T0W6L3</accession>
<dbReference type="GO" id="GO:0016407">
    <property type="term" value="F:acetyltransferase activity"/>
    <property type="evidence" value="ECO:0007669"/>
    <property type="project" value="InterPro"/>
</dbReference>
<keyword evidence="2 5" id="KW-0808">Transferase</keyword>
<dbReference type="CDD" id="cd03357">
    <property type="entry name" value="LbH_MAT_GAT"/>
    <property type="match status" value="1"/>
</dbReference>
<evidence type="ECO:0000313" key="6">
    <source>
        <dbReference type="Proteomes" id="UP000238205"/>
    </source>
</evidence>
<feature type="domain" description="Maltose/galactoside acetyltransferase" evidence="4">
    <location>
        <begin position="5"/>
        <end position="57"/>
    </location>
</feature>
<dbReference type="RefSeq" id="WP_106193394.1">
    <property type="nucleotide sequence ID" value="NZ_PVTO01000012.1"/>
</dbReference>
<dbReference type="PANTHER" id="PTHR23416:SF23">
    <property type="entry name" value="ACETYLTRANSFERASE C18B11.09C-RELATED"/>
    <property type="match status" value="1"/>
</dbReference>
<gene>
    <name evidence="5" type="ORF">CLV38_1125</name>
</gene>
<dbReference type="InterPro" id="IPR011004">
    <property type="entry name" value="Trimer_LpxA-like_sf"/>
</dbReference>
<dbReference type="SMART" id="SM01266">
    <property type="entry name" value="Mac"/>
    <property type="match status" value="1"/>
</dbReference>
<organism evidence="5 6">
    <name type="scientific">Alkalibacterium olivapovliticus</name>
    <dbReference type="NCBI Taxonomy" id="99907"/>
    <lineage>
        <taxon>Bacteria</taxon>
        <taxon>Bacillati</taxon>
        <taxon>Bacillota</taxon>
        <taxon>Bacilli</taxon>
        <taxon>Lactobacillales</taxon>
        <taxon>Carnobacteriaceae</taxon>
        <taxon>Alkalibacterium</taxon>
    </lineage>
</organism>
<dbReference type="InterPro" id="IPR024688">
    <property type="entry name" value="Mac_dom"/>
</dbReference>
<dbReference type="Pfam" id="PF14602">
    <property type="entry name" value="Hexapep_2"/>
    <property type="match status" value="1"/>
</dbReference>
<evidence type="ECO:0000256" key="2">
    <source>
        <dbReference type="ARBA" id="ARBA00022679"/>
    </source>
</evidence>
<dbReference type="EMBL" id="PVTO01000012">
    <property type="protein sequence ID" value="PRY82351.1"/>
    <property type="molecule type" value="Genomic_DNA"/>
</dbReference>
<sequence>MPTEKEKMCNGDLYDPMDEELVRERERAHRLTHMYNQLEDEYARDKLIREIIKTTGSKIKAEPGLRVDYGYNIHVGDNFYANFHCVLLDAGPIYIGNNALLGPNVLIVTPDHPLDSTQRYNGLEYAKPITIGDNCWIGAGATIIGGVTLGDNVVVGAGAVVTKSFGDNVVIAGVPAKMTKTIQ</sequence>
<evidence type="ECO:0000313" key="5">
    <source>
        <dbReference type="EMBL" id="PRY82351.1"/>
    </source>
</evidence>
<keyword evidence="3" id="KW-0012">Acyltransferase</keyword>
<dbReference type="Proteomes" id="UP000238205">
    <property type="component" value="Unassembled WGS sequence"/>
</dbReference>
<comment type="similarity">
    <text evidence="1">Belongs to the transferase hexapeptide repeat family.</text>
</comment>
<dbReference type="PANTHER" id="PTHR23416">
    <property type="entry name" value="SIALIC ACID SYNTHASE-RELATED"/>
    <property type="match status" value="1"/>
</dbReference>
<dbReference type="GO" id="GO:0008374">
    <property type="term" value="F:O-acyltransferase activity"/>
    <property type="evidence" value="ECO:0007669"/>
    <property type="project" value="TreeGrafter"/>
</dbReference>
<comment type="caution">
    <text evidence="5">The sequence shown here is derived from an EMBL/GenBank/DDBJ whole genome shotgun (WGS) entry which is preliminary data.</text>
</comment>
<dbReference type="FunFam" id="2.160.10.10:FF:000025">
    <property type="entry name" value="Hexapeptide-repeat containing-acetyltransferase"/>
    <property type="match status" value="1"/>
</dbReference>
<keyword evidence="6" id="KW-1185">Reference proteome</keyword>
<reference evidence="5 6" key="1">
    <citation type="submission" date="2018-03" db="EMBL/GenBank/DDBJ databases">
        <title>Genomic Encyclopedia of Archaeal and Bacterial Type Strains, Phase II (KMG-II): from individual species to whole genera.</title>
        <authorList>
            <person name="Goeker M."/>
        </authorList>
    </citation>
    <scope>NUCLEOTIDE SEQUENCE [LARGE SCALE GENOMIC DNA]</scope>
    <source>
        <strain evidence="5 6">DSM 13175</strain>
    </source>
</reference>
<dbReference type="GO" id="GO:0005829">
    <property type="term" value="C:cytosol"/>
    <property type="evidence" value="ECO:0007669"/>
    <property type="project" value="TreeGrafter"/>
</dbReference>
<protein>
    <submittedName>
        <fullName evidence="5">Maltose O-acetyltransferase</fullName>
    </submittedName>
</protein>
<dbReference type="InterPro" id="IPR001451">
    <property type="entry name" value="Hexapep"/>
</dbReference>
<dbReference type="InterPro" id="IPR051159">
    <property type="entry name" value="Hexapeptide_acetyltransf"/>
</dbReference>
<dbReference type="AlphaFoldDB" id="A0A2T0W6L3"/>
<dbReference type="Pfam" id="PF12464">
    <property type="entry name" value="Mac"/>
    <property type="match status" value="1"/>
</dbReference>
<evidence type="ECO:0000259" key="4">
    <source>
        <dbReference type="SMART" id="SM01266"/>
    </source>
</evidence>
<evidence type="ECO:0000256" key="3">
    <source>
        <dbReference type="ARBA" id="ARBA00023315"/>
    </source>
</evidence>
<proteinExistence type="inferred from homology"/>
<dbReference type="Gene3D" id="2.160.10.10">
    <property type="entry name" value="Hexapeptide repeat proteins"/>
    <property type="match status" value="1"/>
</dbReference>
<evidence type="ECO:0000256" key="1">
    <source>
        <dbReference type="ARBA" id="ARBA00007274"/>
    </source>
</evidence>
<dbReference type="SUPFAM" id="SSF51161">
    <property type="entry name" value="Trimeric LpxA-like enzymes"/>
    <property type="match status" value="1"/>
</dbReference>
<name>A0A2T0W6L3_9LACT</name>
<dbReference type="OrthoDB" id="9812571at2"/>